<dbReference type="PANTHER" id="PTHR46306">
    <property type="entry name" value="BTB/POZ DOMAIN-CONTAINING PROTEIN 9"/>
    <property type="match status" value="1"/>
</dbReference>
<dbReference type="Gene3D" id="1.25.40.420">
    <property type="match status" value="1"/>
</dbReference>
<dbReference type="InterPro" id="IPR052407">
    <property type="entry name" value="BTB_POZ_domain_cont_9"/>
</dbReference>
<dbReference type="GeneID" id="116303800"/>
<dbReference type="KEGG" id="aten:116303800"/>
<feature type="domain" description="BTB" evidence="2">
    <location>
        <begin position="32"/>
        <end position="100"/>
    </location>
</feature>
<dbReference type="CDD" id="cd14822">
    <property type="entry name" value="BACK_BTBD9"/>
    <property type="match status" value="1"/>
</dbReference>
<dbReference type="FunCoup" id="A0A6P8IQS7">
    <property type="interactions" value="899"/>
</dbReference>
<dbReference type="SMART" id="SM00875">
    <property type="entry name" value="BACK"/>
    <property type="match status" value="1"/>
</dbReference>
<sequence>MGDNQDLRLARIDHVELLSSQSGSLYQSREFTDVTFVVEKQRFKAHRIILAARSDYFRALLFGGMRETNPANEIEITDSSSSAFDALLKYIYTGKIFLGEYCPEIVLELLSLAHKYGFLALESAIQGYLKAILDIKNVCQIFDLSSFFQLQDLFASCLDFMDQNASEVLSTDSFSMLSKNSLIEIIKRDSFCAAEVQIFRSVADWINANNEVTEKDIKEVLGQVRLTLISLNELFHTVRSTRFFDADAILDAIKVKTESQVSEMNFRGHLVRDENIPISLCGSEVMECEKQLLETDTVNYELDRGFSRHLIAEGDKGICIALSRPSIINTIRMLLWDKDLRSYSYCIEVSMDNQDWVKIIDYSKFLCRSWQTLHFNPRVVRYIRVKGTYCSVNKVFHLVHFECLYSTKPFKITKDAVIVPQENMAVPSASASVIEGVSRSWNALLNGEIKSYDWNSGYTCHQIGSGSIVVQLAQPFFISTMRLLLWDCDNRSYRYYIEVSNDRQKWNRIVDKTNEDCRAWQYLTFDPQTVTFIRIVGTQNTINEVFHCVHFECPASETEPEPCISINTMLPDNL</sequence>
<dbReference type="PROSITE" id="PS50097">
    <property type="entry name" value="BTB"/>
    <property type="match status" value="1"/>
</dbReference>
<reference evidence="4" key="1">
    <citation type="submission" date="2025-08" db="UniProtKB">
        <authorList>
            <consortium name="RefSeq"/>
        </authorList>
    </citation>
    <scope>IDENTIFICATION</scope>
    <source>
        <tissue evidence="4">Tentacle</tissue>
    </source>
</reference>
<dbReference type="SUPFAM" id="SSF49785">
    <property type="entry name" value="Galactose-binding domain-like"/>
    <property type="match status" value="2"/>
</dbReference>
<evidence type="ECO:0000256" key="1">
    <source>
        <dbReference type="ARBA" id="ARBA00020216"/>
    </source>
</evidence>
<evidence type="ECO:0000313" key="3">
    <source>
        <dbReference type="Proteomes" id="UP000515163"/>
    </source>
</evidence>
<dbReference type="RefSeq" id="XP_031569262.1">
    <property type="nucleotide sequence ID" value="XM_031713402.1"/>
</dbReference>
<dbReference type="InterPro" id="IPR000421">
    <property type="entry name" value="FA58C"/>
</dbReference>
<dbReference type="FunFam" id="2.60.120.260:FF:000051">
    <property type="entry name" value="BTB/POZ domain-containing protein 9"/>
    <property type="match status" value="1"/>
</dbReference>
<dbReference type="GO" id="GO:0005737">
    <property type="term" value="C:cytoplasm"/>
    <property type="evidence" value="ECO:0007669"/>
    <property type="project" value="TreeGrafter"/>
</dbReference>
<name>A0A6P8IQS7_ACTTE</name>
<keyword evidence="3" id="KW-1185">Reference proteome</keyword>
<proteinExistence type="predicted"/>
<dbReference type="Gene3D" id="3.30.710.10">
    <property type="entry name" value="Potassium Channel Kv1.1, Chain A"/>
    <property type="match status" value="1"/>
</dbReference>
<dbReference type="OrthoDB" id="9997739at2759"/>
<dbReference type="AlphaFoldDB" id="A0A6P8IQS7"/>
<dbReference type="InterPro" id="IPR000210">
    <property type="entry name" value="BTB/POZ_dom"/>
</dbReference>
<dbReference type="Pfam" id="PF07707">
    <property type="entry name" value="BACK"/>
    <property type="match status" value="1"/>
</dbReference>
<dbReference type="Gene3D" id="2.60.120.260">
    <property type="entry name" value="Galactose-binding domain-like"/>
    <property type="match status" value="2"/>
</dbReference>
<dbReference type="InterPro" id="IPR008979">
    <property type="entry name" value="Galactose-bd-like_sf"/>
</dbReference>
<dbReference type="Proteomes" id="UP000515163">
    <property type="component" value="Unplaced"/>
</dbReference>
<accession>A0A6P8IQS7</accession>
<dbReference type="InParanoid" id="A0A6P8IQS7"/>
<dbReference type="SMART" id="SM00225">
    <property type="entry name" value="BTB"/>
    <property type="match status" value="1"/>
</dbReference>
<dbReference type="Pfam" id="PF00651">
    <property type="entry name" value="BTB"/>
    <property type="match status" value="1"/>
</dbReference>
<evidence type="ECO:0000259" key="2">
    <source>
        <dbReference type="PROSITE" id="PS50097"/>
    </source>
</evidence>
<gene>
    <name evidence="4" type="primary">LOC116303800</name>
</gene>
<organism evidence="3 4">
    <name type="scientific">Actinia tenebrosa</name>
    <name type="common">Australian red waratah sea anemone</name>
    <dbReference type="NCBI Taxonomy" id="6105"/>
    <lineage>
        <taxon>Eukaryota</taxon>
        <taxon>Metazoa</taxon>
        <taxon>Cnidaria</taxon>
        <taxon>Anthozoa</taxon>
        <taxon>Hexacorallia</taxon>
        <taxon>Actiniaria</taxon>
        <taxon>Actiniidae</taxon>
        <taxon>Actinia</taxon>
    </lineage>
</organism>
<dbReference type="InterPro" id="IPR034091">
    <property type="entry name" value="BTBD9_BACK-like_dom"/>
</dbReference>
<dbReference type="InterPro" id="IPR011705">
    <property type="entry name" value="BACK"/>
</dbReference>
<dbReference type="PANTHER" id="PTHR46306:SF1">
    <property type="entry name" value="BTB_POZ DOMAIN-CONTAINING PROTEIN 9"/>
    <property type="match status" value="1"/>
</dbReference>
<protein>
    <recommendedName>
        <fullName evidence="1">BTB/POZ domain-containing protein 9</fullName>
    </recommendedName>
</protein>
<evidence type="ECO:0000313" key="4">
    <source>
        <dbReference type="RefSeq" id="XP_031569262.1"/>
    </source>
</evidence>
<dbReference type="InterPro" id="IPR011333">
    <property type="entry name" value="SKP1/BTB/POZ_sf"/>
</dbReference>
<dbReference type="SUPFAM" id="SSF54695">
    <property type="entry name" value="POZ domain"/>
    <property type="match status" value="1"/>
</dbReference>
<dbReference type="Pfam" id="PF00754">
    <property type="entry name" value="F5_F8_type_C"/>
    <property type="match status" value="1"/>
</dbReference>